<dbReference type="RefSeq" id="WP_311925009.1">
    <property type="nucleotide sequence ID" value="NZ_JARPYR010000068.1"/>
</dbReference>
<organism evidence="1 2">
    <name type="scientific">Enterococcus dongliensis</name>
    <dbReference type="NCBI Taxonomy" id="2559925"/>
    <lineage>
        <taxon>Bacteria</taxon>
        <taxon>Bacillati</taxon>
        <taxon>Bacillota</taxon>
        <taxon>Bacilli</taxon>
        <taxon>Lactobacillales</taxon>
        <taxon>Enterococcaceae</taxon>
        <taxon>Enterococcus</taxon>
    </lineage>
</organism>
<evidence type="ECO:0000313" key="1">
    <source>
        <dbReference type="EMBL" id="MDT2598106.1"/>
    </source>
</evidence>
<reference evidence="1 2" key="1">
    <citation type="submission" date="2023-03" db="EMBL/GenBank/DDBJ databases">
        <authorList>
            <person name="Shen W."/>
            <person name="Cai J."/>
        </authorList>
    </citation>
    <scope>NUCLEOTIDE SEQUENCE [LARGE SCALE GENOMIC DNA]</scope>
    <source>
        <strain evidence="1 2">P72-2</strain>
    </source>
</reference>
<evidence type="ECO:0008006" key="3">
    <source>
        <dbReference type="Google" id="ProtNLM"/>
    </source>
</evidence>
<name>A0ABU3ETA8_9ENTE</name>
<dbReference type="EMBL" id="JARPYR010000068">
    <property type="protein sequence ID" value="MDT2598106.1"/>
    <property type="molecule type" value="Genomic_DNA"/>
</dbReference>
<protein>
    <recommendedName>
        <fullName evidence="3">HNH nuclease domain-containing protein</fullName>
    </recommendedName>
</protein>
<accession>A0ABU3ETA8</accession>
<dbReference type="InterPro" id="IPR044925">
    <property type="entry name" value="His-Me_finger_sf"/>
</dbReference>
<keyword evidence="2" id="KW-1185">Reference proteome</keyword>
<evidence type="ECO:0000313" key="2">
    <source>
        <dbReference type="Proteomes" id="UP001256547"/>
    </source>
</evidence>
<dbReference type="SUPFAM" id="SSF54060">
    <property type="entry name" value="His-Me finger endonucleases"/>
    <property type="match status" value="1"/>
</dbReference>
<proteinExistence type="predicted"/>
<dbReference type="Gene3D" id="3.90.75.20">
    <property type="match status" value="1"/>
</dbReference>
<dbReference type="Proteomes" id="UP001256547">
    <property type="component" value="Unassembled WGS sequence"/>
</dbReference>
<gene>
    <name evidence="1" type="ORF">P7D39_14010</name>
</gene>
<sequence length="181" mass="21131">MTVKEQKKISFVNECGCIVDEEDLAKAILWYQNHPTLSKKKIYMHGCYPAVSIGNIKIHVHRLLMQFWLGVKLPFHASVHHINENKLDARKENLSVVINSAHNSNHNKGKIISEYQRQQIVISNSKRKGMKNKKQHNIPTYQLKDLLSFGFSINYIAKLYKCDWSTVRSRIYENPELLNLR</sequence>
<comment type="caution">
    <text evidence="1">The sequence shown here is derived from an EMBL/GenBank/DDBJ whole genome shotgun (WGS) entry which is preliminary data.</text>
</comment>